<reference evidence="2" key="2">
    <citation type="journal article" date="2015" name="Fish Shellfish Immunol.">
        <title>Early steps in the European eel (Anguilla anguilla)-Vibrio vulnificus interaction in the gills: Role of the RtxA13 toxin.</title>
        <authorList>
            <person name="Callol A."/>
            <person name="Pajuelo D."/>
            <person name="Ebbesson L."/>
            <person name="Teles M."/>
            <person name="MacKenzie S."/>
            <person name="Amaro C."/>
        </authorList>
    </citation>
    <scope>NUCLEOTIDE SEQUENCE</scope>
</reference>
<name>A0A0E9RKF6_ANGAN</name>
<sequence>MTLRKALLIFRFIPDRQKSGSLISVIPYGLFNAMITLLPVIRLRGIVS</sequence>
<protein>
    <submittedName>
        <fullName evidence="2">Uncharacterized protein</fullName>
    </submittedName>
</protein>
<reference evidence="2" key="1">
    <citation type="submission" date="2014-11" db="EMBL/GenBank/DDBJ databases">
        <authorList>
            <person name="Amaro Gonzalez C."/>
        </authorList>
    </citation>
    <scope>NUCLEOTIDE SEQUENCE</scope>
</reference>
<evidence type="ECO:0000256" key="1">
    <source>
        <dbReference type="SAM" id="Phobius"/>
    </source>
</evidence>
<keyword evidence="1" id="KW-1133">Transmembrane helix</keyword>
<proteinExistence type="predicted"/>
<keyword evidence="1" id="KW-0472">Membrane</keyword>
<dbReference type="EMBL" id="GBXM01079305">
    <property type="protein sequence ID" value="JAH29272.1"/>
    <property type="molecule type" value="Transcribed_RNA"/>
</dbReference>
<accession>A0A0E9RKF6</accession>
<evidence type="ECO:0000313" key="2">
    <source>
        <dbReference type="EMBL" id="JAH29272.1"/>
    </source>
</evidence>
<organism evidence="2">
    <name type="scientific">Anguilla anguilla</name>
    <name type="common">European freshwater eel</name>
    <name type="synonym">Muraena anguilla</name>
    <dbReference type="NCBI Taxonomy" id="7936"/>
    <lineage>
        <taxon>Eukaryota</taxon>
        <taxon>Metazoa</taxon>
        <taxon>Chordata</taxon>
        <taxon>Craniata</taxon>
        <taxon>Vertebrata</taxon>
        <taxon>Euteleostomi</taxon>
        <taxon>Actinopterygii</taxon>
        <taxon>Neopterygii</taxon>
        <taxon>Teleostei</taxon>
        <taxon>Anguilliformes</taxon>
        <taxon>Anguillidae</taxon>
        <taxon>Anguilla</taxon>
    </lineage>
</organism>
<keyword evidence="1" id="KW-0812">Transmembrane</keyword>
<feature type="transmembrane region" description="Helical" evidence="1">
    <location>
        <begin position="21"/>
        <end position="41"/>
    </location>
</feature>
<dbReference type="AlphaFoldDB" id="A0A0E9RKF6"/>